<dbReference type="EC" id="6.1.1.1" evidence="8"/>
<evidence type="ECO:0000256" key="6">
    <source>
        <dbReference type="ARBA" id="ARBA00023146"/>
    </source>
</evidence>
<protein>
    <recommendedName>
        <fullName evidence="8">Tyrosine--tRNA ligase</fullName>
        <ecNumber evidence="8">6.1.1.1</ecNumber>
    </recommendedName>
    <alternativeName>
        <fullName evidence="8">Tyrosyl-tRNA synthetase</fullName>
        <shortName evidence="8">TyrRS</shortName>
    </alternativeName>
</protein>
<feature type="short sequence motif" description="'HIGH' region" evidence="8">
    <location>
        <begin position="47"/>
        <end position="56"/>
    </location>
</feature>
<dbReference type="GO" id="GO:0004831">
    <property type="term" value="F:tyrosine-tRNA ligase activity"/>
    <property type="evidence" value="ECO:0007669"/>
    <property type="project" value="UniProtKB-UniRule"/>
</dbReference>
<dbReference type="NCBIfam" id="TIGR00234">
    <property type="entry name" value="tyrS"/>
    <property type="match status" value="1"/>
</dbReference>
<name>A0A233V2F7_FINMA</name>
<keyword evidence="4 9" id="KW-0694">RNA-binding</keyword>
<dbReference type="FunFam" id="1.10.240.10:FF:000001">
    <property type="entry name" value="Tyrosine--tRNA ligase"/>
    <property type="match status" value="1"/>
</dbReference>
<accession>A0A233V2F7</accession>
<evidence type="ECO:0000256" key="5">
    <source>
        <dbReference type="ARBA" id="ARBA00022917"/>
    </source>
</evidence>
<dbReference type="InterPro" id="IPR036986">
    <property type="entry name" value="S4_RNA-bd_sf"/>
</dbReference>
<keyword evidence="8" id="KW-0963">Cytoplasm</keyword>
<dbReference type="Gene3D" id="1.10.240.10">
    <property type="entry name" value="Tyrosyl-Transfer RNA Synthetase"/>
    <property type="match status" value="1"/>
</dbReference>
<gene>
    <name evidence="8" type="primary">tyrS</name>
    <name evidence="11" type="ORF">B9N49_08405</name>
</gene>
<dbReference type="InterPro" id="IPR024088">
    <property type="entry name" value="Tyr-tRNA-ligase_bac-type"/>
</dbReference>
<sequence length="415" mass="47944">MINYEFEHENVYDELVARGYFEQATYEDELRDLLGKERVPFYIGFDATADSLTIGHFIQLMVMMRMQAHGHIPICLLGGGTTMIGDPSGRNDMRSIMTKEVIDENARRFYSQMTRFIDFGEEKAYIENNKNWLLNLNFLDFMREIGVHFSVNQMLTLESYKNRMKKGLTFFEFSYMLMQSYDYLVLYRKYGCKLQMGGSDQWSNILGGYDLVRKLENDKVYAMTFKLLTTADGVKMGKSQKGAVWLDENKTTPYDLFQYMRNVDDRDVEKFLLMLTFLPTEECKRLGSLEGSDINKAKEVLAFEVCKLVHGEEKAEEARQTANALFNSNAIDENMPTTEMKALDFENGIGLLNLLTMTGLTQSNSEARRLVTQNGISVNDKKEADPKRIVTIHDFNDDELIIKKGKKVYHRVKLV</sequence>
<dbReference type="Gene3D" id="3.40.50.620">
    <property type="entry name" value="HUPs"/>
    <property type="match status" value="1"/>
</dbReference>
<dbReference type="InterPro" id="IPR002307">
    <property type="entry name" value="Tyr-tRNA-ligase"/>
</dbReference>
<dbReference type="HAMAP" id="MF_02006">
    <property type="entry name" value="Tyr_tRNA_synth_type1"/>
    <property type="match status" value="1"/>
</dbReference>
<dbReference type="CDD" id="cd00805">
    <property type="entry name" value="TyrRS_core"/>
    <property type="match status" value="1"/>
</dbReference>
<feature type="domain" description="Tyrosine--tRNA ligase SYY-like C-terminal" evidence="10">
    <location>
        <begin position="333"/>
        <end position="411"/>
    </location>
</feature>
<keyword evidence="2 8" id="KW-0547">Nucleotide-binding</keyword>
<dbReference type="GO" id="GO:0006437">
    <property type="term" value="P:tyrosyl-tRNA aminoacylation"/>
    <property type="evidence" value="ECO:0007669"/>
    <property type="project" value="UniProtKB-UniRule"/>
</dbReference>
<evidence type="ECO:0000256" key="8">
    <source>
        <dbReference type="HAMAP-Rule" id="MF_02006"/>
    </source>
</evidence>
<dbReference type="SUPFAM" id="SSF55174">
    <property type="entry name" value="Alpha-L RNA-binding motif"/>
    <property type="match status" value="1"/>
</dbReference>
<feature type="binding site" evidence="8">
    <location>
        <position position="42"/>
    </location>
    <ligand>
        <name>L-tyrosine</name>
        <dbReference type="ChEBI" id="CHEBI:58315"/>
    </ligand>
</feature>
<comment type="subunit">
    <text evidence="8">Homodimer.</text>
</comment>
<dbReference type="Gene3D" id="3.10.290.10">
    <property type="entry name" value="RNA-binding S4 domain"/>
    <property type="match status" value="1"/>
</dbReference>
<dbReference type="InterPro" id="IPR002305">
    <property type="entry name" value="aa-tRNA-synth_Ic"/>
</dbReference>
<comment type="caution">
    <text evidence="11">The sequence shown here is derived from an EMBL/GenBank/DDBJ whole genome shotgun (WGS) entry which is preliminary data.</text>
</comment>
<evidence type="ECO:0000256" key="3">
    <source>
        <dbReference type="ARBA" id="ARBA00022840"/>
    </source>
</evidence>
<dbReference type="Proteomes" id="UP000215413">
    <property type="component" value="Unassembled WGS sequence"/>
</dbReference>
<evidence type="ECO:0000313" key="12">
    <source>
        <dbReference type="Proteomes" id="UP000215413"/>
    </source>
</evidence>
<feature type="binding site" evidence="8">
    <location>
        <position position="238"/>
    </location>
    <ligand>
        <name>ATP</name>
        <dbReference type="ChEBI" id="CHEBI:30616"/>
    </ligand>
</feature>
<keyword evidence="6 8" id="KW-0030">Aminoacyl-tRNA synthetase</keyword>
<organism evidence="11 12">
    <name type="scientific">Finegoldia magna</name>
    <name type="common">Peptostreptococcus magnus</name>
    <dbReference type="NCBI Taxonomy" id="1260"/>
    <lineage>
        <taxon>Bacteria</taxon>
        <taxon>Bacillati</taxon>
        <taxon>Bacillota</taxon>
        <taxon>Tissierellia</taxon>
        <taxon>Tissierellales</taxon>
        <taxon>Peptoniphilaceae</taxon>
        <taxon>Finegoldia</taxon>
    </lineage>
</organism>
<comment type="subcellular location">
    <subcellularLocation>
        <location evidence="8">Cytoplasm</location>
    </subcellularLocation>
</comment>
<dbReference type="Pfam" id="PF22421">
    <property type="entry name" value="SYY_C-terminal"/>
    <property type="match status" value="1"/>
</dbReference>
<feature type="short sequence motif" description="'KMSKS' region" evidence="8">
    <location>
        <begin position="235"/>
        <end position="239"/>
    </location>
</feature>
<comment type="catalytic activity">
    <reaction evidence="7 8">
        <text>tRNA(Tyr) + L-tyrosine + ATP = L-tyrosyl-tRNA(Tyr) + AMP + diphosphate + H(+)</text>
        <dbReference type="Rhea" id="RHEA:10220"/>
        <dbReference type="Rhea" id="RHEA-COMP:9706"/>
        <dbReference type="Rhea" id="RHEA-COMP:9707"/>
        <dbReference type="ChEBI" id="CHEBI:15378"/>
        <dbReference type="ChEBI" id="CHEBI:30616"/>
        <dbReference type="ChEBI" id="CHEBI:33019"/>
        <dbReference type="ChEBI" id="CHEBI:58315"/>
        <dbReference type="ChEBI" id="CHEBI:78442"/>
        <dbReference type="ChEBI" id="CHEBI:78536"/>
        <dbReference type="ChEBI" id="CHEBI:456215"/>
        <dbReference type="EC" id="6.1.1.1"/>
    </reaction>
</comment>
<reference evidence="12" key="1">
    <citation type="submission" date="2017-04" db="EMBL/GenBank/DDBJ databases">
        <title>Finegoldia magna isolated from orthopedic joint implant-associated infections.</title>
        <authorList>
            <person name="Bjorklund S."/>
            <person name="Bruggemann H."/>
            <person name="Jensen A."/>
            <person name="Hellmark B."/>
            <person name="Soderquist B."/>
        </authorList>
    </citation>
    <scope>NUCLEOTIDE SEQUENCE [LARGE SCALE GENOMIC DNA]</scope>
    <source>
        <strain evidence="12">CCUG 54800</strain>
    </source>
</reference>
<evidence type="ECO:0000259" key="10">
    <source>
        <dbReference type="Pfam" id="PF22421"/>
    </source>
</evidence>
<comment type="function">
    <text evidence="8">Catalyzes the attachment of tyrosine to tRNA(Tyr) in a two-step reaction: tyrosine is first activated by ATP to form Tyr-AMP and then transferred to the acceptor end of tRNA(Tyr).</text>
</comment>
<feature type="binding site" evidence="8">
    <location>
        <position position="175"/>
    </location>
    <ligand>
        <name>L-tyrosine</name>
        <dbReference type="ChEBI" id="CHEBI:58315"/>
    </ligand>
</feature>
<evidence type="ECO:0000256" key="7">
    <source>
        <dbReference type="ARBA" id="ARBA00048248"/>
    </source>
</evidence>
<keyword evidence="3 8" id="KW-0067">ATP-binding</keyword>
<feature type="binding site" evidence="8">
    <location>
        <position position="179"/>
    </location>
    <ligand>
        <name>L-tyrosine</name>
        <dbReference type="ChEBI" id="CHEBI:58315"/>
    </ligand>
</feature>
<evidence type="ECO:0000256" key="4">
    <source>
        <dbReference type="ARBA" id="ARBA00022884"/>
    </source>
</evidence>
<dbReference type="SUPFAM" id="SSF52374">
    <property type="entry name" value="Nucleotidylyl transferase"/>
    <property type="match status" value="1"/>
</dbReference>
<comment type="similarity">
    <text evidence="8">Belongs to the class-I aminoacyl-tRNA synthetase family. TyrS type 1 subfamily.</text>
</comment>
<evidence type="ECO:0000256" key="1">
    <source>
        <dbReference type="ARBA" id="ARBA00022598"/>
    </source>
</evidence>
<dbReference type="GO" id="GO:0005524">
    <property type="term" value="F:ATP binding"/>
    <property type="evidence" value="ECO:0007669"/>
    <property type="project" value="UniProtKB-UniRule"/>
</dbReference>
<dbReference type="EMBL" id="NDYC01000042">
    <property type="protein sequence ID" value="OXZ26576.1"/>
    <property type="molecule type" value="Genomic_DNA"/>
</dbReference>
<dbReference type="PRINTS" id="PR01040">
    <property type="entry name" value="TRNASYNTHTYR"/>
</dbReference>
<dbReference type="AlphaFoldDB" id="A0A233V2F7"/>
<dbReference type="GO" id="GO:0005829">
    <property type="term" value="C:cytosol"/>
    <property type="evidence" value="ECO:0007669"/>
    <property type="project" value="TreeGrafter"/>
</dbReference>
<dbReference type="GO" id="GO:0003723">
    <property type="term" value="F:RNA binding"/>
    <property type="evidence" value="ECO:0007669"/>
    <property type="project" value="UniProtKB-KW"/>
</dbReference>
<dbReference type="InterPro" id="IPR024107">
    <property type="entry name" value="Tyr-tRNA-ligase_bac_1"/>
</dbReference>
<keyword evidence="1 8" id="KW-0436">Ligase</keyword>
<proteinExistence type="inferred from homology"/>
<dbReference type="Pfam" id="PF00579">
    <property type="entry name" value="tRNA-synt_1b"/>
    <property type="match status" value="1"/>
</dbReference>
<evidence type="ECO:0000256" key="2">
    <source>
        <dbReference type="ARBA" id="ARBA00022741"/>
    </source>
</evidence>
<dbReference type="InterPro" id="IPR014729">
    <property type="entry name" value="Rossmann-like_a/b/a_fold"/>
</dbReference>
<keyword evidence="5 8" id="KW-0648">Protein biosynthesis</keyword>
<dbReference type="PROSITE" id="PS50889">
    <property type="entry name" value="S4"/>
    <property type="match status" value="1"/>
</dbReference>
<dbReference type="CDD" id="cd00165">
    <property type="entry name" value="S4"/>
    <property type="match status" value="1"/>
</dbReference>
<evidence type="ECO:0000313" key="11">
    <source>
        <dbReference type="EMBL" id="OXZ26576.1"/>
    </source>
</evidence>
<evidence type="ECO:0000256" key="9">
    <source>
        <dbReference type="PROSITE-ProRule" id="PRU00182"/>
    </source>
</evidence>
<dbReference type="RefSeq" id="WP_094206321.1">
    <property type="nucleotide sequence ID" value="NZ_NDYC01000042.1"/>
</dbReference>
<dbReference type="PANTHER" id="PTHR11766">
    <property type="entry name" value="TYROSYL-TRNA SYNTHETASE"/>
    <property type="match status" value="1"/>
</dbReference>
<dbReference type="PANTHER" id="PTHR11766:SF0">
    <property type="entry name" value="TYROSINE--TRNA LIGASE, MITOCHONDRIAL"/>
    <property type="match status" value="1"/>
</dbReference>
<dbReference type="InterPro" id="IPR054608">
    <property type="entry name" value="SYY-like_C"/>
</dbReference>